<name>A0A1E5Q3N2_9PROT</name>
<organism evidence="3 4">
    <name type="scientific">Magnetovibrio blakemorei</name>
    <dbReference type="NCBI Taxonomy" id="28181"/>
    <lineage>
        <taxon>Bacteria</taxon>
        <taxon>Pseudomonadati</taxon>
        <taxon>Pseudomonadota</taxon>
        <taxon>Alphaproteobacteria</taxon>
        <taxon>Rhodospirillales</taxon>
        <taxon>Magnetovibrionaceae</taxon>
        <taxon>Magnetovibrio</taxon>
    </lineage>
</organism>
<proteinExistence type="predicted"/>
<evidence type="ECO:0000256" key="2">
    <source>
        <dbReference type="SAM" id="Phobius"/>
    </source>
</evidence>
<protein>
    <submittedName>
        <fullName evidence="3">Uncharacterized protein</fullName>
    </submittedName>
</protein>
<feature type="region of interest" description="Disordered" evidence="1">
    <location>
        <begin position="1"/>
        <end position="36"/>
    </location>
</feature>
<dbReference type="Proteomes" id="UP000095347">
    <property type="component" value="Unassembled WGS sequence"/>
</dbReference>
<evidence type="ECO:0000313" key="3">
    <source>
        <dbReference type="EMBL" id="OEJ64101.1"/>
    </source>
</evidence>
<feature type="transmembrane region" description="Helical" evidence="2">
    <location>
        <begin position="80"/>
        <end position="111"/>
    </location>
</feature>
<dbReference type="AlphaFoldDB" id="A0A1E5Q3N2"/>
<accession>A0A1E5Q3N2</accession>
<keyword evidence="2" id="KW-1133">Transmembrane helix</keyword>
<keyword evidence="4" id="KW-1185">Reference proteome</keyword>
<keyword evidence="2" id="KW-0472">Membrane</keyword>
<comment type="caution">
    <text evidence="3">The sequence shown here is derived from an EMBL/GenBank/DDBJ whole genome shotgun (WGS) entry which is preliminary data.</text>
</comment>
<dbReference type="EMBL" id="MCGG01000078">
    <property type="protein sequence ID" value="OEJ64101.1"/>
    <property type="molecule type" value="Genomic_DNA"/>
</dbReference>
<reference evidence="4" key="1">
    <citation type="submission" date="2016-07" db="EMBL/GenBank/DDBJ databases">
        <authorList>
            <person name="Florea S."/>
            <person name="Webb J.S."/>
            <person name="Jaromczyk J."/>
            <person name="Schardl C.L."/>
        </authorList>
    </citation>
    <scope>NUCLEOTIDE SEQUENCE [LARGE SCALE GENOMIC DNA]</scope>
    <source>
        <strain evidence="4">MV-1</strain>
    </source>
</reference>
<keyword evidence="2" id="KW-0812">Transmembrane</keyword>
<gene>
    <name evidence="3" type="ORF">BEN30_01495</name>
</gene>
<dbReference type="OrthoDB" id="7366734at2"/>
<dbReference type="STRING" id="28181.BEN30_01495"/>
<dbReference type="RefSeq" id="WP_069959448.1">
    <property type="nucleotide sequence ID" value="NZ_MCGG01000078.1"/>
</dbReference>
<evidence type="ECO:0000256" key="1">
    <source>
        <dbReference type="SAM" id="MobiDB-lite"/>
    </source>
</evidence>
<evidence type="ECO:0000313" key="4">
    <source>
        <dbReference type="Proteomes" id="UP000095347"/>
    </source>
</evidence>
<sequence length="113" mass="12361">MHTKATTEPSHESTALGGEALSEAAMSQTPEQTPTAWAGHPINLRFSVPFFHTRFYLTVVAGRERRPEDRRRQERTAHPVVTVGNALFAIGVSTLITLMGLSVLIASSAIIEY</sequence>
<feature type="compositionally biased region" description="Polar residues" evidence="1">
    <location>
        <begin position="25"/>
        <end position="35"/>
    </location>
</feature>